<dbReference type="PANTHER" id="PTHR32309">
    <property type="entry name" value="TYROSINE-PROTEIN KINASE"/>
    <property type="match status" value="1"/>
</dbReference>
<proteinExistence type="predicted"/>
<dbReference type="EMBL" id="OAOQ01000021">
    <property type="protein sequence ID" value="SNX74281.1"/>
    <property type="molecule type" value="Genomic_DNA"/>
</dbReference>
<feature type="transmembrane region" description="Helical" evidence="2">
    <location>
        <begin position="410"/>
        <end position="429"/>
    </location>
</feature>
<keyword evidence="2" id="KW-0472">Membrane</keyword>
<keyword evidence="2" id="KW-1133">Transmembrane helix</keyword>
<sequence>MIDDIRFYARILSSRLPAMAGLFLLASGIGLVVAVRAPTTYATSAKLLVESPEILDTTARAPSDIAAAEQLEVIQQRLMTRANLLDVARQNAVFANASAMSPDDIVEQMRERTAVTQSSGRNKATLMTIRFSGPDPQQVAAVVNQYVTIVLSTNSSFRAGRAQSTLDFFQQEVDTLSQELDRQSARLVEFKNTNADALPETLEYRMSRQALLQERLSRSVRDLDDLQKQRASIQRAYEANGTFDASGALPLTPEQRQLQTLEQELSNALAVYSPQNPKIRLLQAQVDALRERLTKQAPASEGTSTDSVLNVTLAEIDTRIAGLQQEIASVQTELEALADGINRTPSNRIAIEAMERQRADTQALYSAAVQRLNQARMTERIELSSKGERISVLEPASVPDAPSSPNRPKIVAIGVAAGLALAGGLFVLLELVNQSVRRPGDIVARLDITPLATLPRIETAVQRRLRRLRRLTGVAVVAVSVPALLWALDTYYMPLDRLFSLIVERLT</sequence>
<dbReference type="AlphaFoldDB" id="A0A285D386"/>
<dbReference type="OrthoDB" id="8114194at2"/>
<keyword evidence="1" id="KW-0175">Coiled coil</keyword>
<organism evidence="3 4">
    <name type="scientific">Cereibacter ovatus</name>
    <dbReference type="NCBI Taxonomy" id="439529"/>
    <lineage>
        <taxon>Bacteria</taxon>
        <taxon>Pseudomonadati</taxon>
        <taxon>Pseudomonadota</taxon>
        <taxon>Alphaproteobacteria</taxon>
        <taxon>Rhodobacterales</taxon>
        <taxon>Paracoccaceae</taxon>
        <taxon>Cereibacter</taxon>
    </lineage>
</organism>
<dbReference type="InterPro" id="IPR050445">
    <property type="entry name" value="Bact_polysacc_biosynth/exp"/>
</dbReference>
<feature type="coiled-coil region" evidence="1">
    <location>
        <begin position="313"/>
        <end position="340"/>
    </location>
</feature>
<dbReference type="PANTHER" id="PTHR32309:SF31">
    <property type="entry name" value="CAPSULAR EXOPOLYSACCHARIDE FAMILY"/>
    <property type="match status" value="1"/>
</dbReference>
<feature type="transmembrane region" description="Helical" evidence="2">
    <location>
        <begin position="471"/>
        <end position="488"/>
    </location>
</feature>
<dbReference type="Proteomes" id="UP000219467">
    <property type="component" value="Unassembled WGS sequence"/>
</dbReference>
<keyword evidence="4" id="KW-1185">Reference proteome</keyword>
<evidence type="ECO:0000256" key="1">
    <source>
        <dbReference type="SAM" id="Coils"/>
    </source>
</evidence>
<feature type="coiled-coil region" evidence="1">
    <location>
        <begin position="159"/>
        <end position="236"/>
    </location>
</feature>
<evidence type="ECO:0000256" key="2">
    <source>
        <dbReference type="SAM" id="Phobius"/>
    </source>
</evidence>
<gene>
    <name evidence="3" type="ORF">SAMN05878503_12121</name>
</gene>
<protein>
    <submittedName>
        <fullName evidence="3">Uncharacterized protein involved in exopolysaccharide biosynthesis</fullName>
    </submittedName>
</protein>
<dbReference type="RefSeq" id="WP_097031626.1">
    <property type="nucleotide sequence ID" value="NZ_OAOQ01000021.1"/>
</dbReference>
<evidence type="ECO:0000313" key="3">
    <source>
        <dbReference type="EMBL" id="SNX74281.1"/>
    </source>
</evidence>
<reference evidence="4" key="1">
    <citation type="submission" date="2017-08" db="EMBL/GenBank/DDBJ databases">
        <authorList>
            <person name="Varghese N."/>
            <person name="Submissions S."/>
        </authorList>
    </citation>
    <scope>NUCLEOTIDE SEQUENCE [LARGE SCALE GENOMIC DNA]</scope>
    <source>
        <strain evidence="4">JA234</strain>
    </source>
</reference>
<keyword evidence="2" id="KW-0812">Transmembrane</keyword>
<name>A0A285D386_9RHOB</name>
<evidence type="ECO:0000313" key="4">
    <source>
        <dbReference type="Proteomes" id="UP000219467"/>
    </source>
</evidence>
<accession>A0A285D386</accession>